<keyword evidence="4 5" id="KW-0720">Serine protease</keyword>
<feature type="active site" description="Charge relay system" evidence="5">
    <location>
        <position position="505"/>
    </location>
</feature>
<protein>
    <submittedName>
        <fullName evidence="8">Pimeloyl-ACP methyl ester carboxylesterase</fullName>
    </submittedName>
</protein>
<dbReference type="InterPro" id="IPR036852">
    <property type="entry name" value="Peptidase_S8/S53_dom_sf"/>
</dbReference>
<reference evidence="8 9" key="1">
    <citation type="submission" date="2023-07" db="EMBL/GenBank/DDBJ databases">
        <title>Sorghum-associated microbial communities from plants grown in Nebraska, USA.</title>
        <authorList>
            <person name="Schachtman D."/>
        </authorList>
    </citation>
    <scope>NUCLEOTIDE SEQUENCE [LARGE SCALE GENOMIC DNA]</scope>
    <source>
        <strain evidence="8 9">BE107</strain>
    </source>
</reference>
<feature type="active site" description="Charge relay system" evidence="5">
    <location>
        <position position="765"/>
    </location>
</feature>
<dbReference type="Pfam" id="PF00082">
    <property type="entry name" value="Peptidase_S8"/>
    <property type="match status" value="1"/>
</dbReference>
<dbReference type="InterPro" id="IPR000209">
    <property type="entry name" value="Peptidase_S8/S53_dom"/>
</dbReference>
<dbReference type="InterPro" id="IPR023828">
    <property type="entry name" value="Peptidase_S8_Ser-AS"/>
</dbReference>
<dbReference type="SUPFAM" id="SSF52743">
    <property type="entry name" value="Subtilisin-like"/>
    <property type="match status" value="1"/>
</dbReference>
<dbReference type="PRINTS" id="PR00723">
    <property type="entry name" value="SUBTILISIN"/>
</dbReference>
<dbReference type="RefSeq" id="WP_430540546.1">
    <property type="nucleotide sequence ID" value="NZ_JAVDTT010000001.1"/>
</dbReference>
<feature type="domain" description="Peptidase S8/S53" evidence="7">
    <location>
        <begin position="502"/>
        <end position="800"/>
    </location>
</feature>
<dbReference type="Gene3D" id="3.40.50.1820">
    <property type="entry name" value="alpha/beta hydrolase"/>
    <property type="match status" value="1"/>
</dbReference>
<dbReference type="Proteomes" id="UP001254759">
    <property type="component" value="Unassembled WGS sequence"/>
</dbReference>
<keyword evidence="3 5" id="KW-0378">Hydrolase</keyword>
<dbReference type="PROSITE" id="PS51892">
    <property type="entry name" value="SUBTILASE"/>
    <property type="match status" value="1"/>
</dbReference>
<feature type="region of interest" description="Disordered" evidence="6">
    <location>
        <begin position="1"/>
        <end position="44"/>
    </location>
</feature>
<comment type="similarity">
    <text evidence="1 5">Belongs to the peptidase S8 family.</text>
</comment>
<evidence type="ECO:0000313" key="9">
    <source>
        <dbReference type="Proteomes" id="UP001254759"/>
    </source>
</evidence>
<evidence type="ECO:0000259" key="7">
    <source>
        <dbReference type="Pfam" id="PF00082"/>
    </source>
</evidence>
<dbReference type="InterPro" id="IPR029058">
    <property type="entry name" value="AB_hydrolase_fold"/>
</dbReference>
<evidence type="ECO:0000313" key="8">
    <source>
        <dbReference type="EMBL" id="MDR6840809.1"/>
    </source>
</evidence>
<dbReference type="InterPro" id="IPR022398">
    <property type="entry name" value="Peptidase_S8_His-AS"/>
</dbReference>
<dbReference type="PROSITE" id="PS00137">
    <property type="entry name" value="SUBTILASE_HIS"/>
    <property type="match status" value="1"/>
</dbReference>
<gene>
    <name evidence="8" type="ORF">J2W94_001073</name>
</gene>
<keyword evidence="2 5" id="KW-0645">Protease</keyword>
<feature type="active site" description="Charge relay system" evidence="5">
    <location>
        <position position="555"/>
    </location>
</feature>
<comment type="caution">
    <text evidence="8">The sequence shown here is derived from an EMBL/GenBank/DDBJ whole genome shotgun (WGS) entry which is preliminary data.</text>
</comment>
<dbReference type="PROSITE" id="PS00138">
    <property type="entry name" value="SUBTILASE_SER"/>
    <property type="match status" value="1"/>
</dbReference>
<dbReference type="InterPro" id="IPR050131">
    <property type="entry name" value="Peptidase_S8_subtilisin-like"/>
</dbReference>
<evidence type="ECO:0000256" key="4">
    <source>
        <dbReference type="ARBA" id="ARBA00022825"/>
    </source>
</evidence>
<dbReference type="EMBL" id="JAVDTT010000001">
    <property type="protein sequence ID" value="MDR6840809.1"/>
    <property type="molecule type" value="Genomic_DNA"/>
</dbReference>
<sequence length="824" mass="89422">MAAKKGGKRPSSSRGVAAAAKTTKKVGKAAAKARKAASPTANQSNALQRSDFMAAAQGEAKTVIYIHGIGNKPTSEVLRCQWDKALFGRGMGERTRLAYWVNRDRYPTPEPGSCGDRDEGPTINQAEQRILSALGVAPSRRDLDELADALASTPAESAMLHTMLDEMGATGTPQRGPGKRGLLDKVNEILLKMISAALLQDVHDFFFDKKRREAMERSLLDRMESGGGPFVVVAHSQGSMIAYEVLRKLDPAKYDVALFVTIGSPLGLPSIRSMFKRSIGKKKLPFPACVRHWYNVADRQDPVALDGNLTDDIDNPGQRFSNLQGADINTDSPRNPHSGSGYLSNLHVRAKVREVVGVGFDQPVSNTVLIKDLSDQLEANGAQHRHEVLIELDKLPAGEGGREAARTALVARIRTLVSATSELRNEALDDEICLEDGLQRFVSAKLTRFEIESLRNDYQTLSFKRLWRDAGKRALLNQSRSVIQADAAQTAYRALGQKIGWAVLDTGIAAGHPHFYEKGKRDVVVAQWDCTMRGKPKKLLRADGVAFSKLDRNGHGTHVAGVIAGQCSAPLPGADGKEKVDFTGIAPLAQLYGFKVLDDDGNGRDSWIIKAVQQVADINDHAGELVIHGMNLSLGGYFDAESYGCGFTPLCNELRRLWRQGVVVVLAAGNEGLAWLVQNDGESYPANMDMTIGDPANLEDAIAVGSVHKGNPHSYGVSYFSSRGPTADGRHKPDVVAPGEKIISAHYDFKASDPKTWMVEMSGTSMAAPHVSGLIAGFLSVRREFIGFPDRVKQIVLSHCTDIGRDPYMQGKGIPNMIQMLAST</sequence>
<evidence type="ECO:0000256" key="6">
    <source>
        <dbReference type="SAM" id="MobiDB-lite"/>
    </source>
</evidence>
<accession>A0ABU1RPV5</accession>
<organism evidence="8 9">
    <name type="scientific">Pseudoxanthomonas sacheonensis</name>
    <dbReference type="NCBI Taxonomy" id="443615"/>
    <lineage>
        <taxon>Bacteria</taxon>
        <taxon>Pseudomonadati</taxon>
        <taxon>Pseudomonadota</taxon>
        <taxon>Gammaproteobacteria</taxon>
        <taxon>Lysobacterales</taxon>
        <taxon>Lysobacteraceae</taxon>
        <taxon>Pseudoxanthomonas</taxon>
    </lineage>
</organism>
<evidence type="ECO:0000256" key="2">
    <source>
        <dbReference type="ARBA" id="ARBA00022670"/>
    </source>
</evidence>
<proteinExistence type="inferred from homology"/>
<feature type="region of interest" description="Disordered" evidence="6">
    <location>
        <begin position="309"/>
        <end position="342"/>
    </location>
</feature>
<dbReference type="InterPro" id="IPR015500">
    <property type="entry name" value="Peptidase_S8_subtilisin-rel"/>
</dbReference>
<feature type="compositionally biased region" description="Basic residues" evidence="6">
    <location>
        <begin position="22"/>
        <end position="35"/>
    </location>
</feature>
<evidence type="ECO:0000256" key="3">
    <source>
        <dbReference type="ARBA" id="ARBA00022801"/>
    </source>
</evidence>
<dbReference type="SUPFAM" id="SSF53474">
    <property type="entry name" value="alpha/beta-Hydrolases"/>
    <property type="match status" value="1"/>
</dbReference>
<dbReference type="Gene3D" id="3.40.50.200">
    <property type="entry name" value="Peptidase S8/S53 domain"/>
    <property type="match status" value="1"/>
</dbReference>
<evidence type="ECO:0000256" key="5">
    <source>
        <dbReference type="PROSITE-ProRule" id="PRU01240"/>
    </source>
</evidence>
<keyword evidence="9" id="KW-1185">Reference proteome</keyword>
<evidence type="ECO:0000256" key="1">
    <source>
        <dbReference type="ARBA" id="ARBA00011073"/>
    </source>
</evidence>
<name>A0ABU1RPV5_9GAMM</name>
<dbReference type="PANTHER" id="PTHR43806:SF11">
    <property type="entry name" value="CEREVISIN-RELATED"/>
    <property type="match status" value="1"/>
</dbReference>
<dbReference type="PANTHER" id="PTHR43806">
    <property type="entry name" value="PEPTIDASE S8"/>
    <property type="match status" value="1"/>
</dbReference>
<dbReference type="CDD" id="cd07487">
    <property type="entry name" value="Peptidases_S8_1"/>
    <property type="match status" value="1"/>
</dbReference>
<feature type="compositionally biased region" description="Polar residues" evidence="6">
    <location>
        <begin position="318"/>
        <end position="342"/>
    </location>
</feature>